<comment type="caution">
    <text evidence="1">The sequence shown here is derived from an EMBL/GenBank/DDBJ whole genome shotgun (WGS) entry which is preliminary data.</text>
</comment>
<sequence length="178" mass="19651">MRSLLSSLHICSSWLHPSPVLPASPRAQGPFPPTVLLLARRDVWIWIGVVQGPATRIVCPTYNRSYRSRKTPRCHLRHTASDPKHVPKTPRIDCQFGTTTFETSSDRAQHEATGSIQVDTSNLESLPSMSREVNSSHASEDMLVSLCRCLTSRRSSPSLAHISTRCPSSSTISSFIEG</sequence>
<dbReference type="Proteomes" id="UP000824998">
    <property type="component" value="Unassembled WGS sequence"/>
</dbReference>
<dbReference type="AlphaFoldDB" id="A0A9P7Y9D5"/>
<organism evidence="1 2">
    <name type="scientific">Amylocarpus encephaloides</name>
    <dbReference type="NCBI Taxonomy" id="45428"/>
    <lineage>
        <taxon>Eukaryota</taxon>
        <taxon>Fungi</taxon>
        <taxon>Dikarya</taxon>
        <taxon>Ascomycota</taxon>
        <taxon>Pezizomycotina</taxon>
        <taxon>Leotiomycetes</taxon>
        <taxon>Helotiales</taxon>
        <taxon>Helotiales incertae sedis</taxon>
        <taxon>Amylocarpus</taxon>
    </lineage>
</organism>
<proteinExistence type="predicted"/>
<accession>A0A9P7Y9D5</accession>
<protein>
    <submittedName>
        <fullName evidence="1">Uncharacterized protein</fullName>
    </submittedName>
</protein>
<reference evidence="1" key="1">
    <citation type="journal article" date="2021" name="IMA Fungus">
        <title>Genomic characterization of three marine fungi, including Emericellopsis atlantica sp. nov. with signatures of a generalist lifestyle and marine biomass degradation.</title>
        <authorList>
            <person name="Hagestad O.C."/>
            <person name="Hou L."/>
            <person name="Andersen J.H."/>
            <person name="Hansen E.H."/>
            <person name="Altermark B."/>
            <person name="Li C."/>
            <person name="Kuhnert E."/>
            <person name="Cox R.J."/>
            <person name="Crous P.W."/>
            <person name="Spatafora J.W."/>
            <person name="Lail K."/>
            <person name="Amirebrahimi M."/>
            <person name="Lipzen A."/>
            <person name="Pangilinan J."/>
            <person name="Andreopoulos W."/>
            <person name="Hayes R.D."/>
            <person name="Ng V."/>
            <person name="Grigoriev I.V."/>
            <person name="Jackson S.A."/>
            <person name="Sutton T.D.S."/>
            <person name="Dobson A.D.W."/>
            <person name="Rama T."/>
        </authorList>
    </citation>
    <scope>NUCLEOTIDE SEQUENCE</scope>
    <source>
        <strain evidence="1">TRa018bII</strain>
    </source>
</reference>
<dbReference type="EMBL" id="MU251794">
    <property type="protein sequence ID" value="KAG9229267.1"/>
    <property type="molecule type" value="Genomic_DNA"/>
</dbReference>
<gene>
    <name evidence="1" type="ORF">BJ875DRAFT_475369</name>
</gene>
<evidence type="ECO:0000313" key="1">
    <source>
        <dbReference type="EMBL" id="KAG9229267.1"/>
    </source>
</evidence>
<name>A0A9P7Y9D5_9HELO</name>
<keyword evidence="2" id="KW-1185">Reference proteome</keyword>
<evidence type="ECO:0000313" key="2">
    <source>
        <dbReference type="Proteomes" id="UP000824998"/>
    </source>
</evidence>